<sequence length="285" mass="30929">MLCGTALATEGGGSIYANGVENFMPGAMPPPGFYTIVYGTRYHATTLRDNDGNDIAAAVGGFRADVTGVVPRFIWVTDRKVLGGQLAFHAIVPMLNVDVRVGTSEKSKSGVGDLNLATALGYHVSDKLHYVLAFEVNAPTGRYDQHDVANVGRNYWNVEPLIAVTYMQPNGLNADVKLMYDYNFRNKDTDYKSGQELHADYAAGWGFGNGWTAGVGGYVYRQVSDDSAGGRTVANNRGRAFAIGPLLKYQSKAGWFLMAKYENQSGVRNRADGGAFWVKAILPFN</sequence>
<evidence type="ECO:0008006" key="3">
    <source>
        <dbReference type="Google" id="ProtNLM"/>
    </source>
</evidence>
<dbReference type="Pfam" id="PF13557">
    <property type="entry name" value="Phenol_MetA_deg"/>
    <property type="match status" value="1"/>
</dbReference>
<gene>
    <name evidence="1" type="ORF">HAV22_25050</name>
</gene>
<organism evidence="1 2">
    <name type="scientific">Telluria antibiotica</name>
    <dbReference type="NCBI Taxonomy" id="2717319"/>
    <lineage>
        <taxon>Bacteria</taxon>
        <taxon>Pseudomonadati</taxon>
        <taxon>Pseudomonadota</taxon>
        <taxon>Betaproteobacteria</taxon>
        <taxon>Burkholderiales</taxon>
        <taxon>Oxalobacteraceae</taxon>
        <taxon>Telluria group</taxon>
        <taxon>Telluria</taxon>
    </lineage>
</organism>
<evidence type="ECO:0000313" key="1">
    <source>
        <dbReference type="EMBL" id="NIA56895.1"/>
    </source>
</evidence>
<protein>
    <recommendedName>
        <fullName evidence="3">Phenol degradation protein meta</fullName>
    </recommendedName>
</protein>
<reference evidence="1 2" key="1">
    <citation type="submission" date="2020-03" db="EMBL/GenBank/DDBJ databases">
        <title>Genome sequence of strain Massilia sp. TW-1.</title>
        <authorList>
            <person name="Chaudhary D.K."/>
        </authorList>
    </citation>
    <scope>NUCLEOTIDE SEQUENCE [LARGE SCALE GENOMIC DNA]</scope>
    <source>
        <strain evidence="1 2">TW-1</strain>
    </source>
</reference>
<proteinExistence type="predicted"/>
<dbReference type="EMBL" id="JAAQOM010000018">
    <property type="protein sequence ID" value="NIA56895.1"/>
    <property type="molecule type" value="Genomic_DNA"/>
</dbReference>
<keyword evidence="2" id="KW-1185">Reference proteome</keyword>
<comment type="caution">
    <text evidence="1">The sequence shown here is derived from an EMBL/GenBank/DDBJ whole genome shotgun (WGS) entry which is preliminary data.</text>
</comment>
<accession>A0ABX0PIL2</accession>
<dbReference type="Proteomes" id="UP000716322">
    <property type="component" value="Unassembled WGS sequence"/>
</dbReference>
<dbReference type="InterPro" id="IPR025737">
    <property type="entry name" value="FApF"/>
</dbReference>
<name>A0ABX0PIL2_9BURK</name>
<evidence type="ECO:0000313" key="2">
    <source>
        <dbReference type="Proteomes" id="UP000716322"/>
    </source>
</evidence>